<accession>A0A1H8D9L0</accession>
<proteinExistence type="predicted"/>
<reference evidence="1 2" key="1">
    <citation type="submission" date="2016-10" db="EMBL/GenBank/DDBJ databases">
        <authorList>
            <person name="de Groot N.N."/>
        </authorList>
    </citation>
    <scope>NUCLEOTIDE SEQUENCE [LARGE SCALE GENOMIC DNA]</scope>
    <source>
        <strain evidence="1 2">DSM 46701</strain>
    </source>
</reference>
<name>A0A1H8D9L0_9BACL</name>
<dbReference type="AlphaFoldDB" id="A0A1H8D9L0"/>
<gene>
    <name evidence="1" type="ORF">SAMN05444955_10531</name>
</gene>
<dbReference type="Proteomes" id="UP000199695">
    <property type="component" value="Unassembled WGS sequence"/>
</dbReference>
<dbReference type="EMBL" id="FOCQ01000005">
    <property type="protein sequence ID" value="SEN03238.1"/>
    <property type="molecule type" value="Genomic_DNA"/>
</dbReference>
<dbReference type="STRING" id="1173111.SAMN05444955_10531"/>
<sequence>MPARSIIINALEKRLLNQPTVEKKIQSEPAKYVKVVLQPFATGKAL</sequence>
<evidence type="ECO:0000313" key="1">
    <source>
        <dbReference type="EMBL" id="SEN03238.1"/>
    </source>
</evidence>
<organism evidence="1 2">
    <name type="scientific">Lihuaxuella thermophila</name>
    <dbReference type="NCBI Taxonomy" id="1173111"/>
    <lineage>
        <taxon>Bacteria</taxon>
        <taxon>Bacillati</taxon>
        <taxon>Bacillota</taxon>
        <taxon>Bacilli</taxon>
        <taxon>Bacillales</taxon>
        <taxon>Thermoactinomycetaceae</taxon>
        <taxon>Lihuaxuella</taxon>
    </lineage>
</organism>
<evidence type="ECO:0000313" key="2">
    <source>
        <dbReference type="Proteomes" id="UP000199695"/>
    </source>
</evidence>
<keyword evidence="2" id="KW-1185">Reference proteome</keyword>
<protein>
    <submittedName>
        <fullName evidence="1">Uncharacterized protein</fullName>
    </submittedName>
</protein>